<protein>
    <recommendedName>
        <fullName evidence="4">Fido domain-containing protein</fullName>
    </recommendedName>
</protein>
<keyword evidence="2" id="KW-0067">ATP-binding</keyword>
<dbReference type="EMBL" id="CP042582">
    <property type="protein sequence ID" value="QEX20231.1"/>
    <property type="molecule type" value="Genomic_DNA"/>
</dbReference>
<dbReference type="GO" id="GO:0005524">
    <property type="term" value="F:ATP binding"/>
    <property type="evidence" value="ECO:0007669"/>
    <property type="project" value="UniProtKB-KW"/>
</dbReference>
<dbReference type="Gene3D" id="1.10.3290.10">
    <property type="entry name" value="Fido-like domain"/>
    <property type="match status" value="1"/>
</dbReference>
<dbReference type="InterPro" id="IPR040198">
    <property type="entry name" value="Fido_containing"/>
</dbReference>
<evidence type="ECO:0000313" key="6">
    <source>
        <dbReference type="Proteomes" id="UP000325797"/>
    </source>
</evidence>
<dbReference type="Proteomes" id="UP000325797">
    <property type="component" value="Chromosome"/>
</dbReference>
<dbReference type="InterPro" id="IPR003812">
    <property type="entry name" value="Fido"/>
</dbReference>
<keyword evidence="6" id="KW-1185">Reference proteome</keyword>
<feature type="binding site" evidence="2">
    <location>
        <begin position="341"/>
        <end position="348"/>
    </location>
    <ligand>
        <name>ATP</name>
        <dbReference type="ChEBI" id="CHEBI:30616"/>
    </ligand>
</feature>
<name>A0A5J6MSI1_9PROT</name>
<organism evidence="5 6">
    <name type="scientific">Hypericibacter adhaerens</name>
    <dbReference type="NCBI Taxonomy" id="2602016"/>
    <lineage>
        <taxon>Bacteria</taxon>
        <taxon>Pseudomonadati</taxon>
        <taxon>Pseudomonadota</taxon>
        <taxon>Alphaproteobacteria</taxon>
        <taxon>Rhodospirillales</taxon>
        <taxon>Dongiaceae</taxon>
        <taxon>Hypericibacter</taxon>
    </lineage>
</organism>
<gene>
    <name evidence="5" type="ORF">FRZ61_01470</name>
</gene>
<evidence type="ECO:0000256" key="1">
    <source>
        <dbReference type="PIRSR" id="PIRSR640198-1"/>
    </source>
</evidence>
<dbReference type="SUPFAM" id="SSF140931">
    <property type="entry name" value="Fic-like"/>
    <property type="match status" value="1"/>
</dbReference>
<dbReference type="PANTHER" id="PTHR13504:SF38">
    <property type="entry name" value="FIDO DOMAIN-CONTAINING PROTEIN"/>
    <property type="match status" value="1"/>
</dbReference>
<dbReference type="PROSITE" id="PS51459">
    <property type="entry name" value="FIDO"/>
    <property type="match status" value="1"/>
</dbReference>
<evidence type="ECO:0000256" key="3">
    <source>
        <dbReference type="SAM" id="MobiDB-lite"/>
    </source>
</evidence>
<keyword evidence="2" id="KW-0547">Nucleotide-binding</keyword>
<feature type="region of interest" description="Disordered" evidence="3">
    <location>
        <begin position="524"/>
        <end position="547"/>
    </location>
</feature>
<evidence type="ECO:0000259" key="4">
    <source>
        <dbReference type="PROSITE" id="PS51459"/>
    </source>
</evidence>
<evidence type="ECO:0000256" key="2">
    <source>
        <dbReference type="PIRSR" id="PIRSR640198-2"/>
    </source>
</evidence>
<dbReference type="RefSeq" id="WP_191909231.1">
    <property type="nucleotide sequence ID" value="NZ_CP042582.1"/>
</dbReference>
<reference evidence="5 6" key="1">
    <citation type="submission" date="2019-08" db="EMBL/GenBank/DDBJ databases">
        <title>Hyperibacter terrae gen. nov., sp. nov. and Hyperibacter viscosus sp. nov., two new members in the family Rhodospirillaceae isolated from the rhizosphere of Hypericum perforatum.</title>
        <authorList>
            <person name="Noviana Z."/>
        </authorList>
    </citation>
    <scope>NUCLEOTIDE SEQUENCE [LARGE SCALE GENOMIC DNA]</scope>
    <source>
        <strain evidence="5 6">R5959</strain>
    </source>
</reference>
<dbReference type="Pfam" id="PF02661">
    <property type="entry name" value="Fic"/>
    <property type="match status" value="1"/>
</dbReference>
<feature type="domain" description="Fido" evidence="4">
    <location>
        <begin position="251"/>
        <end position="398"/>
    </location>
</feature>
<proteinExistence type="predicted"/>
<feature type="active site" evidence="1">
    <location>
        <position position="337"/>
    </location>
</feature>
<sequence>MASQVIVLPSRLIDSILDHPETPRMIAFGSRDLNSMPRKLSDGSRALIIDIDRLVHCPGLPNRLSEEVFAILLTSMPAGFPVPEPLPEAVVLHVLDDVEAALVELRRLTGHEKVEIAAAIEAARNAPTTFAQPMHSAPADSMEAALLQQATDLQARLQPALDALDRKLAAYATEVRRSRLETAVVRLSLQADLGATLHLDPVEGGFLPRVSGDHRYGGFEQLWRATLNRLAAFQSTLDTIHRAARDGSNWLGDSALLPLQATLLNGLMAPLRCGCYRTGRMVIRSPFDGSRHDLALPAAAVPSAIDAFTRGYDARLWHGLHPVLRAGLAHCELVRIHGFSDGNGRLARLVLQAMLIEDRLPALPLEAVFVWNRGAYIQRTDAAVRNADLLGFLQWLVKAVEKSVALGRQFTRAMAPVRDRLRDSFSDGGPRFATIAAEQATSMLVGPDAQFLQRGMIIRDLGRHLDAAGFDPIFSGSFDVIGERMELAYSCPLARDLLAAPAARIQGAQGPFPQSASLQASKLESQLHGNPGHSLSAPHARVDSGRGGVSEVIGGSRISGVTTARRLQPNSDCHSALESRGSGFRRGHCYSALRQGNEDAGRS</sequence>
<dbReference type="KEGG" id="hadh:FRZ61_01470"/>
<dbReference type="AlphaFoldDB" id="A0A5J6MSI1"/>
<accession>A0A5J6MSI1</accession>
<dbReference type="InterPro" id="IPR036597">
    <property type="entry name" value="Fido-like_dom_sf"/>
</dbReference>
<evidence type="ECO:0000313" key="5">
    <source>
        <dbReference type="EMBL" id="QEX20231.1"/>
    </source>
</evidence>
<dbReference type="PANTHER" id="PTHR13504">
    <property type="entry name" value="FIDO DOMAIN-CONTAINING PROTEIN DDB_G0283145"/>
    <property type="match status" value="1"/>
</dbReference>